<reference evidence="3 4" key="1">
    <citation type="journal article" date="2019" name="Sci. Rep.">
        <title>A multi-omics analysis of the grapevine pathogen Lasiodiplodia theobromae reveals that temperature affects the expression of virulence- and pathogenicity-related genes.</title>
        <authorList>
            <person name="Felix C."/>
            <person name="Meneses R."/>
            <person name="Goncalves M.F.M."/>
            <person name="Tilleman L."/>
            <person name="Duarte A.S."/>
            <person name="Jorrin-Novo J.V."/>
            <person name="Van de Peer Y."/>
            <person name="Deforce D."/>
            <person name="Van Nieuwerburgh F."/>
            <person name="Esteves A.C."/>
            <person name="Alves A."/>
        </authorList>
    </citation>
    <scope>NUCLEOTIDE SEQUENCE [LARGE SCALE GENOMIC DNA]</scope>
    <source>
        <strain evidence="3 4">LA-SOL3</strain>
    </source>
</reference>
<keyword evidence="4" id="KW-1185">Reference proteome</keyword>
<dbReference type="EMBL" id="VCHE01000031">
    <property type="protein sequence ID" value="KAB2575604.1"/>
    <property type="molecule type" value="Genomic_DNA"/>
</dbReference>
<keyword evidence="1" id="KW-0378">Hydrolase</keyword>
<dbReference type="InterPro" id="IPR011059">
    <property type="entry name" value="Metal-dep_hydrolase_composite"/>
</dbReference>
<gene>
    <name evidence="3" type="primary">mtaD_3</name>
    <name evidence="3" type="ORF">DBV05_g5719</name>
</gene>
<dbReference type="GO" id="GO:0016810">
    <property type="term" value="F:hydrolase activity, acting on carbon-nitrogen (but not peptide) bonds"/>
    <property type="evidence" value="ECO:0007669"/>
    <property type="project" value="InterPro"/>
</dbReference>
<dbReference type="SUPFAM" id="SSF51556">
    <property type="entry name" value="Metallo-dependent hydrolases"/>
    <property type="match status" value="1"/>
</dbReference>
<dbReference type="PANTHER" id="PTHR43794:SF11">
    <property type="entry name" value="AMIDOHYDROLASE-RELATED DOMAIN-CONTAINING PROTEIN"/>
    <property type="match status" value="1"/>
</dbReference>
<comment type="caution">
    <text evidence="3">The sequence shown here is derived from an EMBL/GenBank/DDBJ whole genome shotgun (WGS) entry which is preliminary data.</text>
</comment>
<dbReference type="Gene3D" id="2.30.40.10">
    <property type="entry name" value="Urease, subunit C, domain 1"/>
    <property type="match status" value="1"/>
</dbReference>
<name>A0A5N5DF70_9PEZI</name>
<dbReference type="Gene3D" id="3.20.20.140">
    <property type="entry name" value="Metal-dependent hydrolases"/>
    <property type="match status" value="1"/>
</dbReference>
<dbReference type="OrthoDB" id="194468at2759"/>
<sequence length="523" mass="55669">MASTILLKGGTLLIHNENDHVVPTKADLLIAGNIISCIAPEISDKGVGEVIDCTDKIVSPGFIDCHQHVWQTQLKGRHADETFLEYMPTGNLQSSHYTLSDFYWGQLGGCLELLNAGTTTVLDHAHLNTSPEASPTAISATLTSGIRSIFAYTPINQVASWEPTLTFSTSPDGSMLAPWVLETFNSLASRSPFGPGDGRVTLGLAFDGWFLPEEACRPLFAAARQHNIHLLTTHFVRNASQADHSLPAHLQSWGLLPKNEATATASSSSSSPHAFPSVVFSHSNGATADDIRIMKASGSHLASTPSTELQMALGRPLAFSSSSSEVDAFPIACAGNDCHAAGAGSIAGELRLGLQAARGERNQRFLDAGRVPRRVWRSVEDAFNLGTVHGARALALDGVAGRLREGCKADVVVWAGTSPAMVCAAQEDPVAAIVLHSSPQDVEAVVVDGVVRKRGGRLVDVVVEEDARGLVGKERVAWGDVAKELVKSRAALKKKCEGTDFEAAKKVLMDAWYIDGSKIVDEV</sequence>
<evidence type="ECO:0000259" key="2">
    <source>
        <dbReference type="Pfam" id="PF01979"/>
    </source>
</evidence>
<evidence type="ECO:0000256" key="1">
    <source>
        <dbReference type="ARBA" id="ARBA00022801"/>
    </source>
</evidence>
<organism evidence="3 4">
    <name type="scientific">Lasiodiplodia theobromae</name>
    <dbReference type="NCBI Taxonomy" id="45133"/>
    <lineage>
        <taxon>Eukaryota</taxon>
        <taxon>Fungi</taxon>
        <taxon>Dikarya</taxon>
        <taxon>Ascomycota</taxon>
        <taxon>Pezizomycotina</taxon>
        <taxon>Dothideomycetes</taxon>
        <taxon>Dothideomycetes incertae sedis</taxon>
        <taxon>Botryosphaeriales</taxon>
        <taxon>Botryosphaeriaceae</taxon>
        <taxon>Lasiodiplodia</taxon>
    </lineage>
</organism>
<dbReference type="InterPro" id="IPR032466">
    <property type="entry name" value="Metal_Hydrolase"/>
</dbReference>
<protein>
    <submittedName>
        <fullName evidence="3">5-methylthioadenosine/S-adenosylhomocysteine deaminase</fullName>
    </submittedName>
</protein>
<dbReference type="InterPro" id="IPR050287">
    <property type="entry name" value="MTA/SAH_deaminase"/>
</dbReference>
<dbReference type="Proteomes" id="UP000325902">
    <property type="component" value="Unassembled WGS sequence"/>
</dbReference>
<dbReference type="InterPro" id="IPR006680">
    <property type="entry name" value="Amidohydro-rel"/>
</dbReference>
<evidence type="ECO:0000313" key="3">
    <source>
        <dbReference type="EMBL" id="KAB2575604.1"/>
    </source>
</evidence>
<dbReference type="SUPFAM" id="SSF51338">
    <property type="entry name" value="Composite domain of metallo-dependent hydrolases"/>
    <property type="match status" value="1"/>
</dbReference>
<feature type="domain" description="Amidohydrolase-related" evidence="2">
    <location>
        <begin position="57"/>
        <end position="451"/>
    </location>
</feature>
<proteinExistence type="predicted"/>
<dbReference type="PANTHER" id="PTHR43794">
    <property type="entry name" value="AMINOHYDROLASE SSNA-RELATED"/>
    <property type="match status" value="1"/>
</dbReference>
<evidence type="ECO:0000313" key="4">
    <source>
        <dbReference type="Proteomes" id="UP000325902"/>
    </source>
</evidence>
<dbReference type="AlphaFoldDB" id="A0A5N5DF70"/>
<accession>A0A5N5DF70</accession>
<dbReference type="Pfam" id="PF01979">
    <property type="entry name" value="Amidohydro_1"/>
    <property type="match status" value="1"/>
</dbReference>